<dbReference type="PANTHER" id="PTHR43592">
    <property type="entry name" value="CAAX AMINO TERMINAL PROTEASE"/>
    <property type="match status" value="1"/>
</dbReference>
<keyword evidence="1" id="KW-0812">Transmembrane</keyword>
<keyword evidence="1" id="KW-0472">Membrane</keyword>
<keyword evidence="3" id="KW-0482">Metalloprotease</keyword>
<feature type="transmembrane region" description="Helical" evidence="1">
    <location>
        <begin position="125"/>
        <end position="145"/>
    </location>
</feature>
<proteinExistence type="predicted"/>
<name>A0A3N4P610_9FLAO</name>
<evidence type="ECO:0000259" key="2">
    <source>
        <dbReference type="Pfam" id="PF02517"/>
    </source>
</evidence>
<dbReference type="GO" id="GO:0008237">
    <property type="term" value="F:metallopeptidase activity"/>
    <property type="evidence" value="ECO:0007669"/>
    <property type="project" value="UniProtKB-KW"/>
</dbReference>
<dbReference type="OrthoDB" id="9807747at2"/>
<keyword evidence="3" id="KW-0645">Protease</keyword>
<feature type="transmembrane region" description="Helical" evidence="1">
    <location>
        <begin position="12"/>
        <end position="33"/>
    </location>
</feature>
<dbReference type="EMBL" id="RPFJ01000004">
    <property type="protein sequence ID" value="RPD99139.1"/>
    <property type="molecule type" value="Genomic_DNA"/>
</dbReference>
<sequence>MKTTLKTKDNKQVLSLTILLLLTVNYIMSIFINQHMTDITAYDSLGFWLMVSNFTLMTLIVLGYKKHAHLKWIDLGLGKPKNWWQPILIFIGLYIAFQLFARYVSPEIVKLGERPNISHLMSLKGNLPGLVFALVIVWITAAFLEELIFRGFLLNAIDKLMGSTKWSMWASVVISSIIFGLIHAYQGITGILITGSIGFIFGVAFIMNGRRLWPLMLMHGIIDTISFISIYQM</sequence>
<dbReference type="RefSeq" id="WP_123896665.1">
    <property type="nucleotide sequence ID" value="NZ_RPFJ01000004.1"/>
</dbReference>
<dbReference type="GO" id="GO:0004175">
    <property type="term" value="F:endopeptidase activity"/>
    <property type="evidence" value="ECO:0007669"/>
    <property type="project" value="UniProtKB-ARBA"/>
</dbReference>
<dbReference type="PANTHER" id="PTHR43592:SF15">
    <property type="entry name" value="CAAX AMINO TERMINAL PROTEASE FAMILY PROTEIN"/>
    <property type="match status" value="1"/>
</dbReference>
<feature type="transmembrane region" description="Helical" evidence="1">
    <location>
        <begin position="84"/>
        <end position="105"/>
    </location>
</feature>
<feature type="transmembrane region" description="Helical" evidence="1">
    <location>
        <begin position="191"/>
        <end position="209"/>
    </location>
</feature>
<dbReference type="GO" id="GO:0080120">
    <property type="term" value="P:CAAX-box protein maturation"/>
    <property type="evidence" value="ECO:0007669"/>
    <property type="project" value="UniProtKB-ARBA"/>
</dbReference>
<evidence type="ECO:0000313" key="3">
    <source>
        <dbReference type="EMBL" id="RPD99139.1"/>
    </source>
</evidence>
<reference evidence="3 4" key="1">
    <citation type="submission" date="2018-11" db="EMBL/GenBank/DDBJ databases">
        <title>Aureibaculum marinum gen. nov., sp. nov., a member of the family Flavobacteriaceae isolated from the Bohai Sea.</title>
        <authorList>
            <person name="Ji X."/>
        </authorList>
    </citation>
    <scope>NUCLEOTIDE SEQUENCE [LARGE SCALE GENOMIC DNA]</scope>
    <source>
        <strain evidence="3 4">BH-SD17</strain>
    </source>
</reference>
<feature type="domain" description="CAAX prenyl protease 2/Lysostaphin resistance protein A-like" evidence="2">
    <location>
        <begin position="130"/>
        <end position="224"/>
    </location>
</feature>
<dbReference type="Pfam" id="PF02517">
    <property type="entry name" value="Rce1-like"/>
    <property type="match status" value="1"/>
</dbReference>
<dbReference type="GO" id="GO:0006508">
    <property type="term" value="P:proteolysis"/>
    <property type="evidence" value="ECO:0007669"/>
    <property type="project" value="UniProtKB-KW"/>
</dbReference>
<keyword evidence="3" id="KW-0378">Hydrolase</keyword>
<evidence type="ECO:0000256" key="1">
    <source>
        <dbReference type="SAM" id="Phobius"/>
    </source>
</evidence>
<keyword evidence="1" id="KW-1133">Transmembrane helix</keyword>
<protein>
    <submittedName>
        <fullName evidence="3">CPBP family intramembrane metalloprotease</fullName>
    </submittedName>
</protein>
<feature type="transmembrane region" description="Helical" evidence="1">
    <location>
        <begin position="45"/>
        <end position="64"/>
    </location>
</feature>
<keyword evidence="4" id="KW-1185">Reference proteome</keyword>
<accession>A0A3N4P610</accession>
<dbReference type="InterPro" id="IPR003675">
    <property type="entry name" value="Rce1/LyrA-like_dom"/>
</dbReference>
<feature type="transmembrane region" description="Helical" evidence="1">
    <location>
        <begin position="166"/>
        <end position="185"/>
    </location>
</feature>
<comment type="caution">
    <text evidence="3">The sequence shown here is derived from an EMBL/GenBank/DDBJ whole genome shotgun (WGS) entry which is preliminary data.</text>
</comment>
<gene>
    <name evidence="3" type="ORF">EGM88_03880</name>
</gene>
<evidence type="ECO:0000313" key="4">
    <source>
        <dbReference type="Proteomes" id="UP000270856"/>
    </source>
</evidence>
<organism evidence="3 4">
    <name type="scientific">Aureibaculum marinum</name>
    <dbReference type="NCBI Taxonomy" id="2487930"/>
    <lineage>
        <taxon>Bacteria</taxon>
        <taxon>Pseudomonadati</taxon>
        <taxon>Bacteroidota</taxon>
        <taxon>Flavobacteriia</taxon>
        <taxon>Flavobacteriales</taxon>
        <taxon>Flavobacteriaceae</taxon>
        <taxon>Aureibaculum</taxon>
    </lineage>
</organism>
<dbReference type="Proteomes" id="UP000270856">
    <property type="component" value="Unassembled WGS sequence"/>
</dbReference>
<dbReference type="AlphaFoldDB" id="A0A3N4P610"/>